<dbReference type="PANTHER" id="PTHR12203:SF35">
    <property type="entry name" value="PROTEIN O-GLUCOSYLTRANSFERASE 1"/>
    <property type="match status" value="1"/>
</dbReference>
<dbReference type="EMBL" id="FPAJ01000010">
    <property type="protein sequence ID" value="SFT16834.1"/>
    <property type="molecule type" value="Genomic_DNA"/>
</dbReference>
<evidence type="ECO:0000259" key="3">
    <source>
        <dbReference type="SMART" id="SM00672"/>
    </source>
</evidence>
<reference evidence="5" key="1">
    <citation type="submission" date="2016-10" db="EMBL/GenBank/DDBJ databases">
        <authorList>
            <person name="Varghese N."/>
            <person name="Submissions S."/>
        </authorList>
    </citation>
    <scope>NUCLEOTIDE SEQUENCE [LARGE SCALE GENOMIC DNA]</scope>
    <source>
        <strain evidence="5">DSM 23422</strain>
    </source>
</reference>
<protein>
    <submittedName>
        <fullName evidence="4">Glycosyl transferase family 90</fullName>
    </submittedName>
</protein>
<dbReference type="STRING" id="394264.SAMN04488040_0015"/>
<proteinExistence type="predicted"/>
<feature type="domain" description="Glycosyl transferase CAP10" evidence="3">
    <location>
        <begin position="91"/>
        <end position="359"/>
    </location>
</feature>
<dbReference type="Pfam" id="PF05686">
    <property type="entry name" value="Glyco_transf_90"/>
    <property type="match status" value="1"/>
</dbReference>
<name>A0A1I6VTT3_9RHOB</name>
<accession>A0A1I6VTT3</accession>
<keyword evidence="5" id="KW-1185">Reference proteome</keyword>
<dbReference type="InterPro" id="IPR006598">
    <property type="entry name" value="CAP10"/>
</dbReference>
<evidence type="ECO:0000256" key="2">
    <source>
        <dbReference type="SAM" id="MobiDB-lite"/>
    </source>
</evidence>
<feature type="region of interest" description="Disordered" evidence="2">
    <location>
        <begin position="56"/>
        <end position="79"/>
    </location>
</feature>
<evidence type="ECO:0000313" key="4">
    <source>
        <dbReference type="EMBL" id="SFT16834.1"/>
    </source>
</evidence>
<dbReference type="GO" id="GO:0016740">
    <property type="term" value="F:transferase activity"/>
    <property type="evidence" value="ECO:0007669"/>
    <property type="project" value="UniProtKB-KW"/>
</dbReference>
<sequence length="419" mass="47686">MITSKDFVERSIAHQLGPDVGYDFSLDPAVFEFVANASSGMALWWDHGKKMPRDLNDWKPSNDSGTPWDVRHNRHSKTNKTSGALKDILGAGADFDFLLDMQDHRSRSVITDQGHAAPLFNFNRLHERPAGHVLWPLPHYHDIDSPEFLGNLDPLRVDWAEKSDRVVWRGGPGNRGRLGQNARGTMIRMHPLLRKYKSGEFTRDETLHVLKSMQRFRFLYRYIDNPRFDLGYTNSDGFVLQQEPFLADFERPRIPREDFQNYKYIVVLPGNDVGSSLYWSLNSGSVALVVDCAFETFATHHFRPWEHYVPIRKNHGNVEKQLGWCETHQEECREMTLRAAEVCKLLADADLRAQIAVGVVDGVRRRLGLKKVATTENSATKPKAKQGAHQTILKKATARLREISATPKQQPATAKVAHG</sequence>
<dbReference type="PANTHER" id="PTHR12203">
    <property type="entry name" value="KDEL LYS-ASP-GLU-LEU CONTAINING - RELATED"/>
    <property type="match status" value="1"/>
</dbReference>
<dbReference type="RefSeq" id="WP_093917718.1">
    <property type="nucleotide sequence ID" value="NZ_FPAJ01000010.1"/>
</dbReference>
<keyword evidence="1 4" id="KW-0808">Transferase</keyword>
<evidence type="ECO:0000313" key="5">
    <source>
        <dbReference type="Proteomes" id="UP000199239"/>
    </source>
</evidence>
<dbReference type="AlphaFoldDB" id="A0A1I6VTT3"/>
<dbReference type="InterPro" id="IPR051091">
    <property type="entry name" value="O-Glucosyltr/Glycosyltrsf_90"/>
</dbReference>
<dbReference type="OrthoDB" id="7976614at2"/>
<gene>
    <name evidence="4" type="ORF">SAMN04488040_0015</name>
</gene>
<dbReference type="SMART" id="SM00672">
    <property type="entry name" value="CAP10"/>
    <property type="match status" value="1"/>
</dbReference>
<dbReference type="Proteomes" id="UP000199239">
    <property type="component" value="Unassembled WGS sequence"/>
</dbReference>
<organism evidence="4 5">
    <name type="scientific">Sulfitobacter marinus</name>
    <dbReference type="NCBI Taxonomy" id="394264"/>
    <lineage>
        <taxon>Bacteria</taxon>
        <taxon>Pseudomonadati</taxon>
        <taxon>Pseudomonadota</taxon>
        <taxon>Alphaproteobacteria</taxon>
        <taxon>Rhodobacterales</taxon>
        <taxon>Roseobacteraceae</taxon>
        <taxon>Sulfitobacter</taxon>
    </lineage>
</organism>
<evidence type="ECO:0000256" key="1">
    <source>
        <dbReference type="ARBA" id="ARBA00022679"/>
    </source>
</evidence>